<keyword evidence="8" id="KW-0805">Transcription regulation</keyword>
<keyword evidence="6 11" id="KW-0694">RNA-binding</keyword>
<dbReference type="FunFam" id="3.40.50.150:FF:000109">
    <property type="entry name" value="rRNA adenine N(6)-methyltransferase"/>
    <property type="match status" value="1"/>
</dbReference>
<evidence type="ECO:0000256" key="2">
    <source>
        <dbReference type="ARBA" id="ARBA00022552"/>
    </source>
</evidence>
<dbReference type="GO" id="GO:0000179">
    <property type="term" value="F:rRNA (adenine-N6,N6-)-dimethyltransferase activity"/>
    <property type="evidence" value="ECO:0007669"/>
    <property type="project" value="UniProtKB-UniRule"/>
</dbReference>
<dbReference type="Pfam" id="PF00398">
    <property type="entry name" value="RrnaAD"/>
    <property type="match status" value="1"/>
</dbReference>
<keyword evidence="5 11" id="KW-0949">S-adenosyl-L-methionine</keyword>
<evidence type="ECO:0000256" key="11">
    <source>
        <dbReference type="PROSITE-ProRule" id="PRU01026"/>
    </source>
</evidence>
<evidence type="ECO:0000256" key="1">
    <source>
        <dbReference type="ARBA" id="ARBA00004173"/>
    </source>
</evidence>
<keyword evidence="7" id="KW-0809">Transit peptide</keyword>
<evidence type="ECO:0000256" key="9">
    <source>
        <dbReference type="ARBA" id="ARBA00023128"/>
    </source>
</evidence>
<dbReference type="Gene3D" id="1.10.8.100">
    <property type="entry name" value="Ribosomal RNA adenine dimethylase-like, domain 2"/>
    <property type="match status" value="1"/>
</dbReference>
<keyword evidence="4 11" id="KW-0808">Transferase</keyword>
<keyword evidence="10" id="KW-0804">Transcription</keyword>
<dbReference type="GO" id="GO:0005759">
    <property type="term" value="C:mitochondrial matrix"/>
    <property type="evidence" value="ECO:0007669"/>
    <property type="project" value="TreeGrafter"/>
</dbReference>
<evidence type="ECO:0000256" key="8">
    <source>
        <dbReference type="ARBA" id="ARBA00023015"/>
    </source>
</evidence>
<name>F1L9Z1_ASCSU</name>
<dbReference type="EMBL" id="JI175031">
    <property type="protein sequence ID" value="ADY46945.1"/>
    <property type="molecule type" value="mRNA"/>
</dbReference>
<dbReference type="InterPro" id="IPR023165">
    <property type="entry name" value="rRNA_Ade_diMease-like_C"/>
</dbReference>
<feature type="binding site" evidence="11">
    <location>
        <position position="34"/>
    </location>
    <ligand>
        <name>S-adenosyl-L-methionine</name>
        <dbReference type="ChEBI" id="CHEBI:59789"/>
    </ligand>
</feature>
<dbReference type="Gene3D" id="3.40.50.150">
    <property type="entry name" value="Vaccinia Virus protein VP39"/>
    <property type="match status" value="1"/>
</dbReference>
<dbReference type="InterPro" id="IPR020598">
    <property type="entry name" value="rRNA_Ade_methylase_Trfase_N"/>
</dbReference>
<dbReference type="CDD" id="cd02440">
    <property type="entry name" value="AdoMet_MTases"/>
    <property type="match status" value="1"/>
</dbReference>
<dbReference type="InterPro" id="IPR020596">
    <property type="entry name" value="rRNA_Ade_Mease_Trfase_CS"/>
</dbReference>
<evidence type="ECO:0000313" key="14">
    <source>
        <dbReference type="EMBL" id="ADY46945.1"/>
    </source>
</evidence>
<evidence type="ECO:0000256" key="5">
    <source>
        <dbReference type="ARBA" id="ARBA00022691"/>
    </source>
</evidence>
<dbReference type="FunFam" id="1.10.8.100:FF:000006">
    <property type="entry name" value="rRNA adenine N(6)-methyltransferase"/>
    <property type="match status" value="1"/>
</dbReference>
<feature type="binding site" evidence="11">
    <location>
        <position position="59"/>
    </location>
    <ligand>
        <name>S-adenosyl-L-methionine</name>
        <dbReference type="ChEBI" id="CHEBI:59789"/>
    </ligand>
</feature>
<evidence type="ECO:0000256" key="6">
    <source>
        <dbReference type="ARBA" id="ARBA00022884"/>
    </source>
</evidence>
<dbReference type="PROSITE" id="PS51689">
    <property type="entry name" value="SAM_RNA_A_N6_MT"/>
    <property type="match status" value="1"/>
</dbReference>
<feature type="binding site" evidence="11">
    <location>
        <position position="32"/>
    </location>
    <ligand>
        <name>S-adenosyl-L-methionine</name>
        <dbReference type="ChEBI" id="CHEBI:59789"/>
    </ligand>
</feature>
<evidence type="ECO:0000256" key="3">
    <source>
        <dbReference type="ARBA" id="ARBA00022603"/>
    </source>
</evidence>
<dbReference type="EC" id="2.1.1.-" evidence="12"/>
<evidence type="ECO:0000256" key="12">
    <source>
        <dbReference type="RuleBase" id="RU362106"/>
    </source>
</evidence>
<organism evidence="14">
    <name type="scientific">Ascaris suum</name>
    <name type="common">Pig roundworm</name>
    <name type="synonym">Ascaris lumbricoides</name>
    <dbReference type="NCBI Taxonomy" id="6253"/>
    <lineage>
        <taxon>Eukaryota</taxon>
        <taxon>Metazoa</taxon>
        <taxon>Ecdysozoa</taxon>
        <taxon>Nematoda</taxon>
        <taxon>Chromadorea</taxon>
        <taxon>Rhabditida</taxon>
        <taxon>Spirurina</taxon>
        <taxon>Ascaridomorpha</taxon>
        <taxon>Ascaridoidea</taxon>
        <taxon>Ascarididae</taxon>
        <taxon>Ascaris</taxon>
    </lineage>
</organism>
<proteinExistence type="evidence at transcript level"/>
<comment type="similarity">
    <text evidence="11 12">Belongs to the class I-like SAM-binding methyltransferase superfamily. rRNA adenine N(6)-methyltransferase family.</text>
</comment>
<comment type="subcellular location">
    <subcellularLocation>
        <location evidence="1">Mitochondrion</location>
    </subcellularLocation>
</comment>
<feature type="binding site" evidence="11">
    <location>
        <position position="81"/>
    </location>
    <ligand>
        <name>S-adenosyl-L-methionine</name>
        <dbReference type="ChEBI" id="CHEBI:59789"/>
    </ligand>
</feature>
<dbReference type="SMART" id="SM00650">
    <property type="entry name" value="rADc"/>
    <property type="match status" value="1"/>
</dbReference>
<evidence type="ECO:0000256" key="4">
    <source>
        <dbReference type="ARBA" id="ARBA00022679"/>
    </source>
</evidence>
<keyword evidence="9" id="KW-0496">Mitochondrion</keyword>
<dbReference type="PANTHER" id="PTHR11727:SF17">
    <property type="entry name" value="DIMETHYLADENOSINE TRANSFERASE 1, MITOCHONDRIAL"/>
    <property type="match status" value="1"/>
</dbReference>
<accession>F1L9Z1</accession>
<protein>
    <recommendedName>
        <fullName evidence="12">rRNA adenine N(6)-methyltransferase</fullName>
        <ecNumber evidence="12">2.1.1.-</ecNumber>
    </recommendedName>
</protein>
<sequence length="362" mass="41063">MAKSFSRLPPLPALRDFIHMYKLNAKRILSQNFLMDMNLTRKIVRAAGIEEGDRVVEIGPGPGGITRAILEAGCERLDVIEIDKRFIPPLQHLAEASGSRLHIHHADALKTDIGAIWQANATEGTSWDDAPPRLHVVGNLPFHIASPLIIKYLREMHTRKSAWSYGRVPLTLTFQMEVARRICGPIDSEVRARISIMSTFVSEPKILFEIPGSCFVPKPKINVGVVRFIPRIEPLIKSAFEVVEKICRHIFHYRQKYVIKCVRTLYPESLAESLSHELLSVCRIDPSTISIKLGVEQFADICYAYEEQCKRYPGLFLYDYTQPSRTLDELSRLPDALPPTYLFREDVPPAGISLSNSENIFR</sequence>
<evidence type="ECO:0000256" key="7">
    <source>
        <dbReference type="ARBA" id="ARBA00022946"/>
    </source>
</evidence>
<feature type="domain" description="Ribosomal RNA adenine methylase transferase N-terminal" evidence="13">
    <location>
        <begin position="39"/>
        <end position="232"/>
    </location>
</feature>
<feature type="binding site" evidence="11">
    <location>
        <position position="139"/>
    </location>
    <ligand>
        <name>S-adenosyl-L-methionine</name>
        <dbReference type="ChEBI" id="CHEBI:59789"/>
    </ligand>
</feature>
<feature type="binding site" evidence="11">
    <location>
        <position position="107"/>
    </location>
    <ligand>
        <name>S-adenosyl-L-methionine</name>
        <dbReference type="ChEBI" id="CHEBI:59789"/>
    </ligand>
</feature>
<dbReference type="InterPro" id="IPR001737">
    <property type="entry name" value="KsgA/Erm"/>
</dbReference>
<dbReference type="GO" id="GO:0006391">
    <property type="term" value="P:transcription initiation at mitochondrial promoter"/>
    <property type="evidence" value="ECO:0007669"/>
    <property type="project" value="TreeGrafter"/>
</dbReference>
<keyword evidence="2 12" id="KW-0698">rRNA processing</keyword>
<dbReference type="GO" id="GO:0034246">
    <property type="term" value="F:mitochondrial transcription factor activity"/>
    <property type="evidence" value="ECO:0007669"/>
    <property type="project" value="TreeGrafter"/>
</dbReference>
<dbReference type="PROSITE" id="PS01131">
    <property type="entry name" value="RRNA_A_DIMETH"/>
    <property type="match status" value="1"/>
</dbReference>
<dbReference type="PANTHER" id="PTHR11727">
    <property type="entry name" value="DIMETHYLADENOSINE TRANSFERASE"/>
    <property type="match status" value="1"/>
</dbReference>
<dbReference type="GO" id="GO:0003723">
    <property type="term" value="F:RNA binding"/>
    <property type="evidence" value="ECO:0007669"/>
    <property type="project" value="UniProtKB-UniRule"/>
</dbReference>
<evidence type="ECO:0000256" key="10">
    <source>
        <dbReference type="ARBA" id="ARBA00023163"/>
    </source>
</evidence>
<dbReference type="SUPFAM" id="SSF53335">
    <property type="entry name" value="S-adenosyl-L-methionine-dependent methyltransferases"/>
    <property type="match status" value="1"/>
</dbReference>
<reference evidence="14" key="1">
    <citation type="journal article" date="2011" name="Genome Res.">
        <title>Deep small RNA sequencing from the nematode Ascaris reveals conservation, functional diversification, and novel developmental profiles.</title>
        <authorList>
            <person name="Wang J."/>
            <person name="Czech B."/>
            <person name="Crunk A."/>
            <person name="Wallace A."/>
            <person name="Mitreva M."/>
            <person name="Hannon G.J."/>
            <person name="Davis R.E."/>
        </authorList>
    </citation>
    <scope>NUCLEOTIDE SEQUENCE</scope>
</reference>
<evidence type="ECO:0000259" key="13">
    <source>
        <dbReference type="SMART" id="SM00650"/>
    </source>
</evidence>
<dbReference type="InterPro" id="IPR029063">
    <property type="entry name" value="SAM-dependent_MTases_sf"/>
</dbReference>
<dbReference type="AlphaFoldDB" id="F1L9Z1"/>
<keyword evidence="3 11" id="KW-0489">Methyltransferase</keyword>